<name>A0A5C1NHU5_9GAMM</name>
<dbReference type="RefSeq" id="WP_205423478.1">
    <property type="nucleotide sequence ID" value="NZ_CP038437.2"/>
</dbReference>
<dbReference type="Proteomes" id="UP000324285">
    <property type="component" value="Chromosome"/>
</dbReference>
<dbReference type="KEGG" id="hbh:E4T21_09150"/>
<evidence type="ECO:0000313" key="1">
    <source>
        <dbReference type="EMBL" id="QEM81695.1"/>
    </source>
</evidence>
<organism evidence="1 2">
    <name type="scientific">Halomonas binhaiensis</name>
    <dbReference type="NCBI Taxonomy" id="2562282"/>
    <lineage>
        <taxon>Bacteria</taxon>
        <taxon>Pseudomonadati</taxon>
        <taxon>Pseudomonadota</taxon>
        <taxon>Gammaproteobacteria</taxon>
        <taxon>Oceanospirillales</taxon>
        <taxon>Halomonadaceae</taxon>
        <taxon>Halomonas</taxon>
    </lineage>
</organism>
<dbReference type="AlphaFoldDB" id="A0A5C1NHU5"/>
<accession>A0A5C1NHU5</accession>
<proteinExistence type="predicted"/>
<dbReference type="EMBL" id="CP038437">
    <property type="protein sequence ID" value="QEM81695.1"/>
    <property type="molecule type" value="Genomic_DNA"/>
</dbReference>
<reference evidence="1" key="1">
    <citation type="submission" date="2021-02" db="EMBL/GenBank/DDBJ databases">
        <title>Strain Y2R2, a novel species of the genus Halomonas.</title>
        <authorList>
            <person name="Huang H."/>
        </authorList>
    </citation>
    <scope>NUCLEOTIDE SEQUENCE</scope>
    <source>
        <strain evidence="1">Y2R2</strain>
    </source>
</reference>
<gene>
    <name evidence="1" type="ORF">E4T21_09150</name>
</gene>
<protein>
    <submittedName>
        <fullName evidence="1">Uncharacterized protein</fullName>
    </submittedName>
</protein>
<sequence>MNLGSYRHREVKKVDDKVDDNALIRADEPSDDAKFLSAGDLAHAQNESGQLLTLLVLRLLSDNRYHVRIIGVTSQHNQRVSFIGDEIDVDWDCLFSLRKQTKRTT</sequence>
<keyword evidence="2" id="KW-1185">Reference proteome</keyword>
<evidence type="ECO:0000313" key="2">
    <source>
        <dbReference type="Proteomes" id="UP000324285"/>
    </source>
</evidence>